<evidence type="ECO:0000313" key="5">
    <source>
        <dbReference type="Proteomes" id="UP001246372"/>
    </source>
</evidence>
<dbReference type="InterPro" id="IPR011006">
    <property type="entry name" value="CheY-like_superfamily"/>
</dbReference>
<feature type="domain" description="Response regulatory" evidence="2">
    <location>
        <begin position="5"/>
        <end position="120"/>
    </location>
</feature>
<keyword evidence="1" id="KW-0597">Phosphoprotein</keyword>
<dbReference type="Pfam" id="PF13487">
    <property type="entry name" value="HD_5"/>
    <property type="match status" value="1"/>
</dbReference>
<dbReference type="Pfam" id="PF00072">
    <property type="entry name" value="Response_reg"/>
    <property type="match status" value="1"/>
</dbReference>
<dbReference type="CDD" id="cd00077">
    <property type="entry name" value="HDc"/>
    <property type="match status" value="1"/>
</dbReference>
<dbReference type="InterPro" id="IPR052020">
    <property type="entry name" value="Cyclic_di-GMP/3'3'-cGAMP_PDE"/>
</dbReference>
<protein>
    <submittedName>
        <fullName evidence="4">Two-component system response regulator</fullName>
    </submittedName>
</protein>
<evidence type="ECO:0000259" key="3">
    <source>
        <dbReference type="PROSITE" id="PS51832"/>
    </source>
</evidence>
<dbReference type="SMART" id="SM00448">
    <property type="entry name" value="REC"/>
    <property type="match status" value="1"/>
</dbReference>
<dbReference type="InterPro" id="IPR037522">
    <property type="entry name" value="HD_GYP_dom"/>
</dbReference>
<dbReference type="InterPro" id="IPR001789">
    <property type="entry name" value="Sig_transdc_resp-reg_receiver"/>
</dbReference>
<sequence length="373" mass="41198">MHRPTVLVVDDEPLNLAVLSKLLNPQYRVLGARSAASALALLSSELPDLILLDIMMPEVDGYAMLAKLKADPRTCELPVIFVTALGAEQDEERGFAEGAVDYIVKPIKPAVALARVRTQLELKRSRDRLADQNSWLEAEVARRTHESLIAQDLTLCALAELAETRDNETGNHILRTQGYVEALARQLQPLSGFAEELNEAQLLRIVKAAPMHDIGKIGIQDHILLKPGRLTPEEFEIMKTHARIGGQAIERALSKVRQMHQAGGDDDSQPLPESIRFLEVARTIANHHHERWDGSGYPDGLSGTAIPLAARLMALADVFDALTMRRVYKEPWPVEKAIAHIEAEAGKHFDPTIVAAFVNIQAEFRAIAARLSD</sequence>
<dbReference type="RefSeq" id="WP_315653203.1">
    <property type="nucleotide sequence ID" value="NZ_JAVXZY010000014.1"/>
</dbReference>
<name>A0ABU3PIM4_9BURK</name>
<organism evidence="4 5">
    <name type="scientific">Roseateles aquae</name>
    <dbReference type="NCBI Taxonomy" id="3077235"/>
    <lineage>
        <taxon>Bacteria</taxon>
        <taxon>Pseudomonadati</taxon>
        <taxon>Pseudomonadota</taxon>
        <taxon>Betaproteobacteria</taxon>
        <taxon>Burkholderiales</taxon>
        <taxon>Sphaerotilaceae</taxon>
        <taxon>Roseateles</taxon>
    </lineage>
</organism>
<proteinExistence type="predicted"/>
<dbReference type="PANTHER" id="PTHR45228:SF5">
    <property type="entry name" value="CYCLIC DI-GMP PHOSPHODIESTERASE VC_1348-RELATED"/>
    <property type="match status" value="1"/>
</dbReference>
<accession>A0ABU3PIM4</accession>
<dbReference type="SMART" id="SM00471">
    <property type="entry name" value="HDc"/>
    <property type="match status" value="1"/>
</dbReference>
<reference evidence="4" key="1">
    <citation type="submission" date="2023-09" db="EMBL/GenBank/DDBJ databases">
        <title>Paucibacter sp. APW11 Genome sequencing and assembly.</title>
        <authorList>
            <person name="Kim I."/>
        </authorList>
    </citation>
    <scope>NUCLEOTIDE SEQUENCE</scope>
    <source>
        <strain evidence="4">APW11</strain>
    </source>
</reference>
<dbReference type="PROSITE" id="PS50110">
    <property type="entry name" value="RESPONSE_REGULATORY"/>
    <property type="match status" value="1"/>
</dbReference>
<dbReference type="SUPFAM" id="SSF109604">
    <property type="entry name" value="HD-domain/PDEase-like"/>
    <property type="match status" value="1"/>
</dbReference>
<dbReference type="SUPFAM" id="SSF52172">
    <property type="entry name" value="CheY-like"/>
    <property type="match status" value="1"/>
</dbReference>
<evidence type="ECO:0000313" key="4">
    <source>
        <dbReference type="EMBL" id="MDT9002309.1"/>
    </source>
</evidence>
<feature type="modified residue" description="4-aspartylphosphate" evidence="1">
    <location>
        <position position="53"/>
    </location>
</feature>
<keyword evidence="5" id="KW-1185">Reference proteome</keyword>
<dbReference type="Gene3D" id="1.10.3210.10">
    <property type="entry name" value="Hypothetical protein af1432"/>
    <property type="match status" value="1"/>
</dbReference>
<dbReference type="Proteomes" id="UP001246372">
    <property type="component" value="Unassembled WGS sequence"/>
</dbReference>
<evidence type="ECO:0000259" key="2">
    <source>
        <dbReference type="PROSITE" id="PS50110"/>
    </source>
</evidence>
<comment type="caution">
    <text evidence="4">The sequence shown here is derived from an EMBL/GenBank/DDBJ whole genome shotgun (WGS) entry which is preliminary data.</text>
</comment>
<dbReference type="Gene3D" id="3.40.50.2300">
    <property type="match status" value="1"/>
</dbReference>
<dbReference type="PANTHER" id="PTHR45228">
    <property type="entry name" value="CYCLIC DI-GMP PHOSPHODIESTERASE TM_0186-RELATED"/>
    <property type="match status" value="1"/>
</dbReference>
<evidence type="ECO:0000256" key="1">
    <source>
        <dbReference type="PROSITE-ProRule" id="PRU00169"/>
    </source>
</evidence>
<dbReference type="InterPro" id="IPR003607">
    <property type="entry name" value="HD/PDEase_dom"/>
</dbReference>
<feature type="domain" description="HD-GYP" evidence="3">
    <location>
        <begin position="147"/>
        <end position="373"/>
    </location>
</feature>
<dbReference type="PROSITE" id="PS51832">
    <property type="entry name" value="HD_GYP"/>
    <property type="match status" value="1"/>
</dbReference>
<gene>
    <name evidence="4" type="ORF">RQP53_23715</name>
</gene>
<dbReference type="EMBL" id="JAVXZY010000014">
    <property type="protein sequence ID" value="MDT9002309.1"/>
    <property type="molecule type" value="Genomic_DNA"/>
</dbReference>